<comment type="caution">
    <text evidence="2">The sequence shown here is derived from an EMBL/GenBank/DDBJ whole genome shotgun (WGS) entry which is preliminary data.</text>
</comment>
<evidence type="ECO:0000313" key="3">
    <source>
        <dbReference type="Proteomes" id="UP000324222"/>
    </source>
</evidence>
<dbReference type="EMBL" id="VSRR010021729">
    <property type="protein sequence ID" value="MPC64175.1"/>
    <property type="molecule type" value="Genomic_DNA"/>
</dbReference>
<feature type="region of interest" description="Disordered" evidence="1">
    <location>
        <begin position="40"/>
        <end position="62"/>
    </location>
</feature>
<organism evidence="2 3">
    <name type="scientific">Portunus trituberculatus</name>
    <name type="common">Swimming crab</name>
    <name type="synonym">Neptunus trituberculatus</name>
    <dbReference type="NCBI Taxonomy" id="210409"/>
    <lineage>
        <taxon>Eukaryota</taxon>
        <taxon>Metazoa</taxon>
        <taxon>Ecdysozoa</taxon>
        <taxon>Arthropoda</taxon>
        <taxon>Crustacea</taxon>
        <taxon>Multicrustacea</taxon>
        <taxon>Malacostraca</taxon>
        <taxon>Eumalacostraca</taxon>
        <taxon>Eucarida</taxon>
        <taxon>Decapoda</taxon>
        <taxon>Pleocyemata</taxon>
        <taxon>Brachyura</taxon>
        <taxon>Eubrachyura</taxon>
        <taxon>Portunoidea</taxon>
        <taxon>Portunidae</taxon>
        <taxon>Portuninae</taxon>
        <taxon>Portunus</taxon>
    </lineage>
</organism>
<dbReference type="Proteomes" id="UP000324222">
    <property type="component" value="Unassembled WGS sequence"/>
</dbReference>
<proteinExistence type="predicted"/>
<accession>A0A5B7H3B9</accession>
<gene>
    <name evidence="2" type="ORF">E2C01_058286</name>
</gene>
<keyword evidence="3" id="KW-1185">Reference proteome</keyword>
<protein>
    <submittedName>
        <fullName evidence="2">Uncharacterized protein</fullName>
    </submittedName>
</protein>
<dbReference type="AlphaFoldDB" id="A0A5B7H3B9"/>
<evidence type="ECO:0000313" key="2">
    <source>
        <dbReference type="EMBL" id="MPC64175.1"/>
    </source>
</evidence>
<name>A0A5B7H3B9_PORTR</name>
<evidence type="ECO:0000256" key="1">
    <source>
        <dbReference type="SAM" id="MobiDB-lite"/>
    </source>
</evidence>
<sequence length="62" mass="6142">MSGKSASPQGLRAISAAATVSSVAARGLFASRETRDAADAALNPAGGRKMATPYPLIPSPAT</sequence>
<reference evidence="2 3" key="1">
    <citation type="submission" date="2019-05" db="EMBL/GenBank/DDBJ databases">
        <title>Another draft genome of Portunus trituberculatus and its Hox gene families provides insights of decapod evolution.</title>
        <authorList>
            <person name="Jeong J.-H."/>
            <person name="Song I."/>
            <person name="Kim S."/>
            <person name="Choi T."/>
            <person name="Kim D."/>
            <person name="Ryu S."/>
            <person name="Kim W."/>
        </authorList>
    </citation>
    <scope>NUCLEOTIDE SEQUENCE [LARGE SCALE GENOMIC DNA]</scope>
    <source>
        <tissue evidence="2">Muscle</tissue>
    </source>
</reference>